<dbReference type="KEGG" id="fln:FLA_1837"/>
<dbReference type="STRING" id="477680.SAMN05421788_10834"/>
<dbReference type="EMBL" id="FTOR01000008">
    <property type="protein sequence ID" value="SIT28472.1"/>
    <property type="molecule type" value="Genomic_DNA"/>
</dbReference>
<sequence length="223" mass="24528">METYDQHYEDSCLLRTSFWQAVGKLEEDVIAHIINPAFMGGPMWPSVRQAFITVHRPDSTILASDGLSDPYDDMDTNPDNAPYNGFGLETYIVTEPLTGPVQSTWQFQLVYQAAQLMADNGSVASMLDKQPYISTEFYNVDVPAEFLNADGRVGAMLGISDEGLPAGIELSLETIKLVNVKLLTQAELKYVIDNGQEGRMKLAALLKEQGNGGFSSLQRPSVV</sequence>
<gene>
    <name evidence="1" type="ORF">SAMN05421788_10834</name>
</gene>
<dbReference type="AlphaFoldDB" id="A0A173ME26"/>
<evidence type="ECO:0000313" key="1">
    <source>
        <dbReference type="EMBL" id="SIT28472.1"/>
    </source>
</evidence>
<proteinExistence type="predicted"/>
<keyword evidence="2" id="KW-1185">Reference proteome</keyword>
<dbReference type="Proteomes" id="UP000186917">
    <property type="component" value="Unassembled WGS sequence"/>
</dbReference>
<organism evidence="1 2">
    <name type="scientific">Filimonas lacunae</name>
    <dbReference type="NCBI Taxonomy" id="477680"/>
    <lineage>
        <taxon>Bacteria</taxon>
        <taxon>Pseudomonadati</taxon>
        <taxon>Bacteroidota</taxon>
        <taxon>Chitinophagia</taxon>
        <taxon>Chitinophagales</taxon>
        <taxon>Chitinophagaceae</taxon>
        <taxon>Filimonas</taxon>
    </lineage>
</organism>
<dbReference type="RefSeq" id="WP_076381078.1">
    <property type="nucleotide sequence ID" value="NZ_AP017422.1"/>
</dbReference>
<evidence type="ECO:0000313" key="2">
    <source>
        <dbReference type="Proteomes" id="UP000186917"/>
    </source>
</evidence>
<reference evidence="2" key="1">
    <citation type="submission" date="2017-01" db="EMBL/GenBank/DDBJ databases">
        <authorList>
            <person name="Varghese N."/>
            <person name="Submissions S."/>
        </authorList>
    </citation>
    <scope>NUCLEOTIDE SEQUENCE [LARGE SCALE GENOMIC DNA]</scope>
    <source>
        <strain evidence="2">DSM 21054</strain>
    </source>
</reference>
<dbReference type="OrthoDB" id="6556108at2"/>
<name>A0A173ME26_9BACT</name>
<evidence type="ECO:0008006" key="3">
    <source>
        <dbReference type="Google" id="ProtNLM"/>
    </source>
</evidence>
<protein>
    <recommendedName>
        <fullName evidence="3">Suppressor of fused protein (SUFU)</fullName>
    </recommendedName>
</protein>
<accession>A0A173ME26</accession>